<evidence type="ECO:0000256" key="5">
    <source>
        <dbReference type="ARBA" id="ARBA00022692"/>
    </source>
</evidence>
<dbReference type="Gene3D" id="1.20.1600.10">
    <property type="entry name" value="Outer membrane efflux proteins (OEP)"/>
    <property type="match status" value="1"/>
</dbReference>
<keyword evidence="7" id="KW-0998">Cell outer membrane</keyword>
<dbReference type="Pfam" id="PF02321">
    <property type="entry name" value="OEP"/>
    <property type="match status" value="1"/>
</dbReference>
<dbReference type="InterPro" id="IPR003423">
    <property type="entry name" value="OMP_efflux"/>
</dbReference>
<dbReference type="GO" id="GO:1990281">
    <property type="term" value="C:efflux pump complex"/>
    <property type="evidence" value="ECO:0007669"/>
    <property type="project" value="TreeGrafter"/>
</dbReference>
<organism evidence="9 10">
    <name type="scientific">Spongiibacter nanhainus</name>
    <dbReference type="NCBI Taxonomy" id="2794344"/>
    <lineage>
        <taxon>Bacteria</taxon>
        <taxon>Pseudomonadati</taxon>
        <taxon>Pseudomonadota</taxon>
        <taxon>Gammaproteobacteria</taxon>
        <taxon>Cellvibrionales</taxon>
        <taxon>Spongiibacteraceae</taxon>
        <taxon>Spongiibacter</taxon>
    </lineage>
</organism>
<dbReference type="GO" id="GO:0009279">
    <property type="term" value="C:cell outer membrane"/>
    <property type="evidence" value="ECO:0007669"/>
    <property type="project" value="UniProtKB-SubCell"/>
</dbReference>
<evidence type="ECO:0000256" key="7">
    <source>
        <dbReference type="ARBA" id="ARBA00023237"/>
    </source>
</evidence>
<proteinExistence type="inferred from homology"/>
<reference evidence="9 10" key="1">
    <citation type="submission" date="2020-12" db="EMBL/GenBank/DDBJ databases">
        <authorList>
            <person name="Shan Y."/>
        </authorList>
    </citation>
    <scope>NUCLEOTIDE SEQUENCE [LARGE SCALE GENOMIC DNA]</scope>
    <source>
        <strain evidence="10">csc3.9</strain>
    </source>
</reference>
<keyword evidence="10" id="KW-1185">Reference proteome</keyword>
<keyword evidence="5" id="KW-0812">Transmembrane</keyword>
<comment type="subcellular location">
    <subcellularLocation>
        <location evidence="1">Cell outer membrane</location>
    </subcellularLocation>
</comment>
<feature type="coiled-coil region" evidence="8">
    <location>
        <begin position="300"/>
        <end position="327"/>
    </location>
</feature>
<keyword evidence="8" id="KW-0175">Coiled coil</keyword>
<dbReference type="PANTHER" id="PTHR30026">
    <property type="entry name" value="OUTER MEMBRANE PROTEIN TOLC"/>
    <property type="match status" value="1"/>
</dbReference>
<evidence type="ECO:0000256" key="4">
    <source>
        <dbReference type="ARBA" id="ARBA00022452"/>
    </source>
</evidence>
<accession>A0A7T4URV7</accession>
<evidence type="ECO:0000256" key="1">
    <source>
        <dbReference type="ARBA" id="ARBA00004442"/>
    </source>
</evidence>
<dbReference type="EMBL" id="CP066167">
    <property type="protein sequence ID" value="QQD20121.1"/>
    <property type="molecule type" value="Genomic_DNA"/>
</dbReference>
<evidence type="ECO:0000256" key="3">
    <source>
        <dbReference type="ARBA" id="ARBA00022448"/>
    </source>
</evidence>
<evidence type="ECO:0000256" key="6">
    <source>
        <dbReference type="ARBA" id="ARBA00023136"/>
    </source>
</evidence>
<name>A0A7T4URV7_9GAMM</name>
<gene>
    <name evidence="9" type="ORF">I6N98_08895</name>
</gene>
<sequence length="423" mass="47483">MASAAAAQSPLSLERALQLAVESDPWLEGSHHREVALESESIAESSLPDPTINLGAVNFPTNTFDSDQEPMTQLNIGVSQRFPRGETRALSQRQKQQLAAREPLLREDRKAKVATTVTQLWLEAFRAQESIRLIEKDRALFEHLVDATKASYSSALGRARQQDVIRAQLELTRLDDRLTVLRQQLESYQQKLAEWAGNSARGPLAADLPERAPPLEMLADHSGPRPEQWYYTRVQQHPTLRALNKQILARQTEVALAKEQYKPAWGVSAQYGYRDDTPLGAERADLVSVGVSFDLPVFTAQRQDQRLKAASARVEALKTQRSLLQRQLVAQLDARIVQFKRLDQRRALYDQALLPQMAEQAEAALAAYNNDVGDFAEAVRARIAELNAKIDFLQIRIDLQKTVAELNYLLNTAPANPTKEVRP</sequence>
<keyword evidence="3" id="KW-0813">Transport</keyword>
<dbReference type="KEGG" id="snan:I6N98_08895"/>
<dbReference type="SUPFAM" id="SSF56954">
    <property type="entry name" value="Outer membrane efflux proteins (OEP)"/>
    <property type="match status" value="1"/>
</dbReference>
<evidence type="ECO:0000313" key="9">
    <source>
        <dbReference type="EMBL" id="QQD20121.1"/>
    </source>
</evidence>
<feature type="coiled-coil region" evidence="8">
    <location>
        <begin position="164"/>
        <end position="198"/>
    </location>
</feature>
<dbReference type="PANTHER" id="PTHR30026:SF20">
    <property type="entry name" value="OUTER MEMBRANE PROTEIN TOLC"/>
    <property type="match status" value="1"/>
</dbReference>
<dbReference type="InterPro" id="IPR051906">
    <property type="entry name" value="TolC-like"/>
</dbReference>
<dbReference type="GO" id="GO:0015562">
    <property type="term" value="F:efflux transmembrane transporter activity"/>
    <property type="evidence" value="ECO:0007669"/>
    <property type="project" value="InterPro"/>
</dbReference>
<evidence type="ECO:0000256" key="8">
    <source>
        <dbReference type="SAM" id="Coils"/>
    </source>
</evidence>
<dbReference type="AlphaFoldDB" id="A0A7T4URV7"/>
<comment type="similarity">
    <text evidence="2">Belongs to the outer membrane factor (OMF) (TC 1.B.17) family.</text>
</comment>
<dbReference type="GO" id="GO:0015288">
    <property type="term" value="F:porin activity"/>
    <property type="evidence" value="ECO:0007669"/>
    <property type="project" value="TreeGrafter"/>
</dbReference>
<dbReference type="Proteomes" id="UP000596063">
    <property type="component" value="Chromosome"/>
</dbReference>
<keyword evidence="6" id="KW-0472">Membrane</keyword>
<evidence type="ECO:0000256" key="2">
    <source>
        <dbReference type="ARBA" id="ARBA00007613"/>
    </source>
</evidence>
<protein>
    <submittedName>
        <fullName evidence="9">TolC family protein</fullName>
    </submittedName>
</protein>
<evidence type="ECO:0000313" key="10">
    <source>
        <dbReference type="Proteomes" id="UP000596063"/>
    </source>
</evidence>
<keyword evidence="4" id="KW-1134">Transmembrane beta strand</keyword>